<proteinExistence type="predicted"/>
<protein>
    <recommendedName>
        <fullName evidence="3">Amidoligase enzyme</fullName>
    </recommendedName>
</protein>
<name>A0A6A5XGD2_9PLEO</name>
<sequence length="315" mass="36015">MTYSYYNFGIEIETVVRPYARRPNFTRQDWYKHLAQKLENRNVPAAPDLSLRYSAHPEYYSSKWFITKDGSLQGAHEDFVCMEIVSPVLQTNGKITSVLAEFWEAMSVGFEVQQEKTCGGHVHVTPTNAQKRFSMAELKSVAFAAVVFEDAVHSILPFTRRQNRYCVMNSKSGGGGLSQACEGGISMSLLRTVRQRLNNISTPEALYSFMQANRYVLWNFKNIVGEGCSNTLEFRGGSQFRNTATTMKWVAFVIAFIGLALKEKLVEGTDFTHISPTAPDFDAQMRTWWNKIRQSALRVKLRRFLPEDWRQMRVG</sequence>
<dbReference type="RefSeq" id="XP_033380255.1">
    <property type="nucleotide sequence ID" value="XM_033528814.1"/>
</dbReference>
<accession>A0A6A5XGD2</accession>
<keyword evidence="2" id="KW-1185">Reference proteome</keyword>
<dbReference type="PANTHER" id="PTHR36847:SF1">
    <property type="entry name" value="AMIDOLIGASE ENZYME"/>
    <property type="match status" value="1"/>
</dbReference>
<dbReference type="EMBL" id="ML978073">
    <property type="protein sequence ID" value="KAF2011916.1"/>
    <property type="molecule type" value="Genomic_DNA"/>
</dbReference>
<reference evidence="1" key="1">
    <citation type="journal article" date="2020" name="Stud. Mycol.">
        <title>101 Dothideomycetes genomes: a test case for predicting lifestyles and emergence of pathogens.</title>
        <authorList>
            <person name="Haridas S."/>
            <person name="Albert R."/>
            <person name="Binder M."/>
            <person name="Bloem J."/>
            <person name="Labutti K."/>
            <person name="Salamov A."/>
            <person name="Andreopoulos B."/>
            <person name="Baker S."/>
            <person name="Barry K."/>
            <person name="Bills G."/>
            <person name="Bluhm B."/>
            <person name="Cannon C."/>
            <person name="Castanera R."/>
            <person name="Culley D."/>
            <person name="Daum C."/>
            <person name="Ezra D."/>
            <person name="Gonzalez J."/>
            <person name="Henrissat B."/>
            <person name="Kuo A."/>
            <person name="Liang C."/>
            <person name="Lipzen A."/>
            <person name="Lutzoni F."/>
            <person name="Magnuson J."/>
            <person name="Mondo S."/>
            <person name="Nolan M."/>
            <person name="Ohm R."/>
            <person name="Pangilinan J."/>
            <person name="Park H.-J."/>
            <person name="Ramirez L."/>
            <person name="Alfaro M."/>
            <person name="Sun H."/>
            <person name="Tritt A."/>
            <person name="Yoshinaga Y."/>
            <person name="Zwiers L.-H."/>
            <person name="Turgeon B."/>
            <person name="Goodwin S."/>
            <person name="Spatafora J."/>
            <person name="Crous P."/>
            <person name="Grigoriev I."/>
        </authorList>
    </citation>
    <scope>NUCLEOTIDE SEQUENCE</scope>
    <source>
        <strain evidence="1">CBS 175.79</strain>
    </source>
</reference>
<evidence type="ECO:0000313" key="2">
    <source>
        <dbReference type="Proteomes" id="UP000799778"/>
    </source>
</evidence>
<dbReference type="AlphaFoldDB" id="A0A6A5XGD2"/>
<dbReference type="OrthoDB" id="5291055at2759"/>
<organism evidence="1 2">
    <name type="scientific">Aaosphaeria arxii CBS 175.79</name>
    <dbReference type="NCBI Taxonomy" id="1450172"/>
    <lineage>
        <taxon>Eukaryota</taxon>
        <taxon>Fungi</taxon>
        <taxon>Dikarya</taxon>
        <taxon>Ascomycota</taxon>
        <taxon>Pezizomycotina</taxon>
        <taxon>Dothideomycetes</taxon>
        <taxon>Pleosporomycetidae</taxon>
        <taxon>Pleosporales</taxon>
        <taxon>Pleosporales incertae sedis</taxon>
        <taxon>Aaosphaeria</taxon>
    </lineage>
</organism>
<evidence type="ECO:0008006" key="3">
    <source>
        <dbReference type="Google" id="ProtNLM"/>
    </source>
</evidence>
<evidence type="ECO:0000313" key="1">
    <source>
        <dbReference type="EMBL" id="KAF2011916.1"/>
    </source>
</evidence>
<dbReference type="Pfam" id="PF12224">
    <property type="entry name" value="Amidoligase_2"/>
    <property type="match status" value="1"/>
</dbReference>
<dbReference type="InterPro" id="IPR022025">
    <property type="entry name" value="Amidoligase_2"/>
</dbReference>
<dbReference type="Proteomes" id="UP000799778">
    <property type="component" value="Unassembled WGS sequence"/>
</dbReference>
<gene>
    <name evidence="1" type="ORF">BU24DRAFT_425748</name>
</gene>
<dbReference type="PANTHER" id="PTHR36847">
    <property type="entry name" value="AMIDOLIGASE ENZYME"/>
    <property type="match status" value="1"/>
</dbReference>
<dbReference type="GeneID" id="54286211"/>